<protein>
    <submittedName>
        <fullName evidence="1">Uncharacterized protein</fullName>
    </submittedName>
</protein>
<dbReference type="EMBL" id="HE575323">
    <property type="protein sequence ID" value="CCC94130.1"/>
    <property type="molecule type" value="Genomic_DNA"/>
</dbReference>
<evidence type="ECO:0000313" key="1">
    <source>
        <dbReference type="EMBL" id="CCC94130.1"/>
    </source>
</evidence>
<name>G0UXL3_TRYCI</name>
<proteinExistence type="predicted"/>
<dbReference type="PROSITE" id="PS51257">
    <property type="entry name" value="PROKAR_LIPOPROTEIN"/>
    <property type="match status" value="1"/>
</dbReference>
<organism evidence="1">
    <name type="scientific">Trypanosoma congolense (strain IL3000)</name>
    <dbReference type="NCBI Taxonomy" id="1068625"/>
    <lineage>
        <taxon>Eukaryota</taxon>
        <taxon>Discoba</taxon>
        <taxon>Euglenozoa</taxon>
        <taxon>Kinetoplastea</taxon>
        <taxon>Metakinetoplastina</taxon>
        <taxon>Trypanosomatida</taxon>
        <taxon>Trypanosomatidae</taxon>
        <taxon>Trypanosoma</taxon>
        <taxon>Nannomonas</taxon>
    </lineage>
</organism>
<accession>G0UXL3</accession>
<sequence>MRRSLLLQFTHTPFHLFCSTFPLLQCGGGGCGFSSGSGGFPTDADALAKILSQTQSRTSGGGSPDFFDGNFVGGSRTMDPAMLRDMHQKLSQSLTPDMRESMRAMVDSMQRGDGMPQMGMMAFGVGENEKGKKVARGAKMMFDPKTGKFSKDFVEQQLEDDDLMLPKETVEDYSTDGAIEVEFEDDTKQSTAAVNCVQEAEVIAEDTKLKE</sequence>
<dbReference type="AlphaFoldDB" id="G0UXL3"/>
<reference evidence="1" key="1">
    <citation type="journal article" date="2012" name="Proc. Natl. Acad. Sci. U.S.A.">
        <title>Antigenic diversity is generated by distinct evolutionary mechanisms in African trypanosome species.</title>
        <authorList>
            <person name="Jackson A.P."/>
            <person name="Berry A."/>
            <person name="Aslett M."/>
            <person name="Allison H.C."/>
            <person name="Burton P."/>
            <person name="Vavrova-Anderson J."/>
            <person name="Brown R."/>
            <person name="Browne H."/>
            <person name="Corton N."/>
            <person name="Hauser H."/>
            <person name="Gamble J."/>
            <person name="Gilderthorp R."/>
            <person name="Marcello L."/>
            <person name="McQuillan J."/>
            <person name="Otto T.D."/>
            <person name="Quail M.A."/>
            <person name="Sanders M.J."/>
            <person name="van Tonder A."/>
            <person name="Ginger M.L."/>
            <person name="Field M.C."/>
            <person name="Barry J.D."/>
            <person name="Hertz-Fowler C."/>
            <person name="Berriman M."/>
        </authorList>
    </citation>
    <scope>NUCLEOTIDE SEQUENCE</scope>
    <source>
        <strain evidence="1">IL3000</strain>
    </source>
</reference>
<gene>
    <name evidence="1" type="ORF">TCIL3000_10_9070</name>
</gene>
<dbReference type="VEuPathDB" id="TriTrypDB:TcIL3000_10_9070"/>